<evidence type="ECO:0000313" key="8">
    <source>
        <dbReference type="Proteomes" id="UP000216429"/>
    </source>
</evidence>
<dbReference type="GO" id="GO:0004424">
    <property type="term" value="F:imidazoleglycerol-phosphate dehydratase activity"/>
    <property type="evidence" value="ECO:0007669"/>
    <property type="project" value="UniProtKB-UniRule"/>
</dbReference>
<dbReference type="Pfam" id="PF00475">
    <property type="entry name" value="IGPD"/>
    <property type="match status" value="1"/>
</dbReference>
<dbReference type="InterPro" id="IPR020568">
    <property type="entry name" value="Ribosomal_Su5_D2-typ_SF"/>
</dbReference>
<dbReference type="PANTHER" id="PTHR23133">
    <property type="entry name" value="IMIDAZOLEGLYCEROL-PHOSPHATE DEHYDRATASE HIS7"/>
    <property type="match status" value="1"/>
</dbReference>
<comment type="catalytic activity">
    <reaction evidence="5 6">
        <text>D-erythro-1-(imidazol-4-yl)glycerol 3-phosphate = 3-(imidazol-4-yl)-2-oxopropyl phosphate + H2O</text>
        <dbReference type="Rhea" id="RHEA:11040"/>
        <dbReference type="ChEBI" id="CHEBI:15377"/>
        <dbReference type="ChEBI" id="CHEBI:57766"/>
        <dbReference type="ChEBI" id="CHEBI:58278"/>
        <dbReference type="EC" id="4.2.1.19"/>
    </reaction>
</comment>
<evidence type="ECO:0000256" key="4">
    <source>
        <dbReference type="ARBA" id="ARBA00023239"/>
    </source>
</evidence>
<evidence type="ECO:0000256" key="1">
    <source>
        <dbReference type="ARBA" id="ARBA00005047"/>
    </source>
</evidence>
<dbReference type="HAMAP" id="MF_00076">
    <property type="entry name" value="HisB"/>
    <property type="match status" value="1"/>
</dbReference>
<dbReference type="NCBIfam" id="NF002111">
    <property type="entry name" value="PRK00951.2-1"/>
    <property type="match status" value="1"/>
</dbReference>
<evidence type="ECO:0000313" key="7">
    <source>
        <dbReference type="EMBL" id="OZI77146.1"/>
    </source>
</evidence>
<evidence type="ECO:0000256" key="2">
    <source>
        <dbReference type="ARBA" id="ARBA00022605"/>
    </source>
</evidence>
<dbReference type="EMBL" id="NEVU01000001">
    <property type="protein sequence ID" value="OZI77146.1"/>
    <property type="molecule type" value="Genomic_DNA"/>
</dbReference>
<dbReference type="PANTHER" id="PTHR23133:SF2">
    <property type="entry name" value="IMIDAZOLEGLYCEROL-PHOSPHATE DEHYDRATASE"/>
    <property type="match status" value="1"/>
</dbReference>
<evidence type="ECO:0000256" key="5">
    <source>
        <dbReference type="HAMAP-Rule" id="MF_00076"/>
    </source>
</evidence>
<dbReference type="FunFam" id="3.30.230.40:FF:000002">
    <property type="entry name" value="Imidazoleglycerol-phosphate dehydratase"/>
    <property type="match status" value="1"/>
</dbReference>
<dbReference type="PROSITE" id="PS00954">
    <property type="entry name" value="IGP_DEHYDRATASE_1"/>
    <property type="match status" value="1"/>
</dbReference>
<keyword evidence="5" id="KW-0963">Cytoplasm</keyword>
<dbReference type="GO" id="GO:0005737">
    <property type="term" value="C:cytoplasm"/>
    <property type="evidence" value="ECO:0007669"/>
    <property type="project" value="UniProtKB-SubCell"/>
</dbReference>
<keyword evidence="8" id="KW-1185">Reference proteome</keyword>
<evidence type="ECO:0000256" key="6">
    <source>
        <dbReference type="RuleBase" id="RU000599"/>
    </source>
</evidence>
<keyword evidence="3 5" id="KW-0368">Histidine biosynthesis</keyword>
<dbReference type="UniPathway" id="UPA00031">
    <property type="reaction ID" value="UER00011"/>
</dbReference>
<dbReference type="GO" id="GO:0000105">
    <property type="term" value="P:L-histidine biosynthetic process"/>
    <property type="evidence" value="ECO:0007669"/>
    <property type="project" value="UniProtKB-UniRule"/>
</dbReference>
<organism evidence="7 8">
    <name type="scientific">Bordetella genomosp. 12</name>
    <dbReference type="NCBI Taxonomy" id="463035"/>
    <lineage>
        <taxon>Bacteria</taxon>
        <taxon>Pseudomonadati</taxon>
        <taxon>Pseudomonadota</taxon>
        <taxon>Betaproteobacteria</taxon>
        <taxon>Burkholderiales</taxon>
        <taxon>Alcaligenaceae</taxon>
        <taxon>Bordetella</taxon>
    </lineage>
</organism>
<reference evidence="8" key="1">
    <citation type="submission" date="2017-05" db="EMBL/GenBank/DDBJ databases">
        <title>Complete and WGS of Bordetella genogroups.</title>
        <authorList>
            <person name="Spilker T."/>
            <person name="Lipuma J."/>
        </authorList>
    </citation>
    <scope>NUCLEOTIDE SEQUENCE [LARGE SCALE GENOMIC DNA]</scope>
    <source>
        <strain evidence="8">AU6712</strain>
    </source>
</reference>
<dbReference type="InterPro" id="IPR020565">
    <property type="entry name" value="ImidazoleglycerP_deHydtase_CS"/>
</dbReference>
<sequence>MRTAEIIRNTNETRIRVAVNLDGTGKQSIDTGVPFLDHMLDQIARHGLVDLDIKAEGDLHIDAHHTVEDVGITLGMAIAKAIGNKAGLRRYGHAYVPLDEALSRVVIDFSGRPGLEYHIDFTRARIGNFDVDLTREFFQGLVNHALMTLHIDNLRGFNAHHQAETVFKAFGRALRMAMEVDPRMGDVIPSTKGVL</sequence>
<name>A0A261VSR9_9BORD</name>
<dbReference type="InterPro" id="IPR038494">
    <property type="entry name" value="IGPD_sf"/>
</dbReference>
<comment type="pathway">
    <text evidence="1 5 6">Amino-acid biosynthesis; L-histidine biosynthesis; L-histidine from 5-phospho-alpha-D-ribose 1-diphosphate: step 6/9.</text>
</comment>
<comment type="similarity">
    <text evidence="5 6">Belongs to the imidazoleglycerol-phosphate dehydratase family.</text>
</comment>
<gene>
    <name evidence="5" type="primary">hisB</name>
    <name evidence="7" type="ORF">CAL22_00905</name>
</gene>
<dbReference type="PROSITE" id="PS00955">
    <property type="entry name" value="IGP_DEHYDRATASE_2"/>
    <property type="match status" value="1"/>
</dbReference>
<comment type="subcellular location">
    <subcellularLocation>
        <location evidence="5 6">Cytoplasm</location>
    </subcellularLocation>
</comment>
<dbReference type="FunFam" id="3.30.230.40:FF:000003">
    <property type="entry name" value="Imidazoleglycerol-phosphate dehydratase HisB"/>
    <property type="match status" value="1"/>
</dbReference>
<dbReference type="AlphaFoldDB" id="A0A261VSR9"/>
<dbReference type="OrthoDB" id="9790411at2"/>
<dbReference type="Proteomes" id="UP000216429">
    <property type="component" value="Unassembled WGS sequence"/>
</dbReference>
<dbReference type="NCBIfam" id="NF002114">
    <property type="entry name" value="PRK00951.2-4"/>
    <property type="match status" value="1"/>
</dbReference>
<keyword evidence="4 5" id="KW-0456">Lyase</keyword>
<dbReference type="Gene3D" id="3.30.230.40">
    <property type="entry name" value="Imidazole glycerol phosphate dehydratase, domain 1"/>
    <property type="match status" value="2"/>
</dbReference>
<proteinExistence type="inferred from homology"/>
<dbReference type="NCBIfam" id="NF002106">
    <property type="entry name" value="PRK00951.1-1"/>
    <property type="match status" value="1"/>
</dbReference>
<accession>A0A261VSR9</accession>
<protein>
    <recommendedName>
        <fullName evidence="5 6">Imidazoleglycerol-phosphate dehydratase</fullName>
        <shortName evidence="5">IGPD</shortName>
        <ecNumber evidence="5 6">4.2.1.19</ecNumber>
    </recommendedName>
</protein>
<dbReference type="CDD" id="cd07914">
    <property type="entry name" value="IGPD"/>
    <property type="match status" value="1"/>
</dbReference>
<dbReference type="EC" id="4.2.1.19" evidence="5 6"/>
<dbReference type="SUPFAM" id="SSF54211">
    <property type="entry name" value="Ribosomal protein S5 domain 2-like"/>
    <property type="match status" value="2"/>
</dbReference>
<dbReference type="InterPro" id="IPR000807">
    <property type="entry name" value="ImidazoleglycerolP_deHydtase"/>
</dbReference>
<dbReference type="NCBIfam" id="NF002109">
    <property type="entry name" value="PRK00951.1-5"/>
    <property type="match status" value="1"/>
</dbReference>
<evidence type="ECO:0000256" key="3">
    <source>
        <dbReference type="ARBA" id="ARBA00023102"/>
    </source>
</evidence>
<comment type="caution">
    <text evidence="7">The sequence shown here is derived from an EMBL/GenBank/DDBJ whole genome shotgun (WGS) entry which is preliminary data.</text>
</comment>
<keyword evidence="2 5" id="KW-0028">Amino-acid biosynthesis</keyword>
<dbReference type="RefSeq" id="WP_094809587.1">
    <property type="nucleotide sequence ID" value="NZ_NEVU01000001.1"/>
</dbReference>